<dbReference type="RefSeq" id="WP_131168799.1">
    <property type="nucleotide sequence ID" value="NZ_SDMQ01000010.1"/>
</dbReference>
<name>A0A4V2JSB7_9ACTN</name>
<reference evidence="1 2" key="1">
    <citation type="submission" date="2019-01" db="EMBL/GenBank/DDBJ databases">
        <title>Lactibacter flavus gen. nov., sp. nov., a novel bacterium of the family Propionibacteriaceae isolated from raw milk and dairy products.</title>
        <authorList>
            <person name="Huptas C."/>
            <person name="Wenning M."/>
            <person name="Breitenwieser F."/>
            <person name="Doll E."/>
            <person name="Von Neubeck M."/>
            <person name="Busse H.-J."/>
            <person name="Scherer S."/>
        </authorList>
    </citation>
    <scope>NUCLEOTIDE SEQUENCE [LARGE SCALE GENOMIC DNA]</scope>
    <source>
        <strain evidence="1 2">KCTC 33808</strain>
    </source>
</reference>
<organism evidence="1 2">
    <name type="scientific">Propioniciclava sinopodophylli</name>
    <dbReference type="NCBI Taxonomy" id="1837344"/>
    <lineage>
        <taxon>Bacteria</taxon>
        <taxon>Bacillati</taxon>
        <taxon>Actinomycetota</taxon>
        <taxon>Actinomycetes</taxon>
        <taxon>Propionibacteriales</taxon>
        <taxon>Propionibacteriaceae</taxon>
        <taxon>Propioniciclava</taxon>
    </lineage>
</organism>
<protein>
    <submittedName>
        <fullName evidence="1">Uncharacterized protein</fullName>
    </submittedName>
</protein>
<dbReference type="EMBL" id="SDMQ01000010">
    <property type="protein sequence ID" value="TBT83790.1"/>
    <property type="molecule type" value="Genomic_DNA"/>
</dbReference>
<proteinExistence type="predicted"/>
<evidence type="ECO:0000313" key="2">
    <source>
        <dbReference type="Proteomes" id="UP000292373"/>
    </source>
</evidence>
<keyword evidence="2" id="KW-1185">Reference proteome</keyword>
<dbReference type="OrthoDB" id="5144898at2"/>
<dbReference type="AlphaFoldDB" id="A0A4V2JSB7"/>
<accession>A0A4V2JSB7</accession>
<comment type="caution">
    <text evidence="1">The sequence shown here is derived from an EMBL/GenBank/DDBJ whole genome shotgun (WGS) entry which is preliminary data.</text>
</comment>
<gene>
    <name evidence="1" type="ORF">ET989_10775</name>
</gene>
<dbReference type="Proteomes" id="UP000292373">
    <property type="component" value="Unassembled WGS sequence"/>
</dbReference>
<sequence length="168" mass="19133">MKLFSRNALPADAAGHLDATVGRRRQVLAWARTEDGYLIGLRDRLVRIASEEVTELGWHDILRGGWDDENKTMRWTVMSTGEKVSVPLVEPRSFPEVFKERVEATFLFQTSVYPKPGKTVTISARRNLMDEHSPVLWTAHPAMGVRMDEETIAFTEAELGRLRAEYAF</sequence>
<evidence type="ECO:0000313" key="1">
    <source>
        <dbReference type="EMBL" id="TBT83790.1"/>
    </source>
</evidence>